<organism evidence="1">
    <name type="scientific">viral metagenome</name>
    <dbReference type="NCBI Taxonomy" id="1070528"/>
    <lineage>
        <taxon>unclassified sequences</taxon>
        <taxon>metagenomes</taxon>
        <taxon>organismal metagenomes</taxon>
    </lineage>
</organism>
<accession>A0A6C0CP50</accession>
<name>A0A6C0CP50_9ZZZZ</name>
<evidence type="ECO:0000313" key="1">
    <source>
        <dbReference type="EMBL" id="QHT06007.1"/>
    </source>
</evidence>
<proteinExistence type="predicted"/>
<dbReference type="AlphaFoldDB" id="A0A6C0CP50"/>
<protein>
    <submittedName>
        <fullName evidence="1">Uncharacterized protein</fullName>
    </submittedName>
</protein>
<dbReference type="EMBL" id="MN739462">
    <property type="protein sequence ID" value="QHT06007.1"/>
    <property type="molecule type" value="Genomic_DNA"/>
</dbReference>
<reference evidence="1" key="1">
    <citation type="journal article" date="2020" name="Nature">
        <title>Giant virus diversity and host interactions through global metagenomics.</title>
        <authorList>
            <person name="Schulz F."/>
            <person name="Roux S."/>
            <person name="Paez-Espino D."/>
            <person name="Jungbluth S."/>
            <person name="Walsh D.A."/>
            <person name="Denef V.J."/>
            <person name="McMahon K.D."/>
            <person name="Konstantinidis K.T."/>
            <person name="Eloe-Fadrosh E.A."/>
            <person name="Kyrpides N.C."/>
            <person name="Woyke T."/>
        </authorList>
    </citation>
    <scope>NUCLEOTIDE SEQUENCE</scope>
    <source>
        <strain evidence="1">GVMAG-M-3300021425-14</strain>
    </source>
</reference>
<sequence>MEIPLTSNLKKNINKMIDNPDLFKKEYEEQILLGYDGYYKENNDHYILYKENLDFKLNLGYLENYDLLINKLDNRKKVNILKIPFNHRKIIKKTIMISNEKKANTFFTIDIVNNKINDFYFYSSLNEDNFNLKTEIRSFLSRLK</sequence>